<keyword evidence="2" id="KW-1185">Reference proteome</keyword>
<protein>
    <submittedName>
        <fullName evidence="1">Capsular polysaccharide biosynthesis protein</fullName>
    </submittedName>
</protein>
<dbReference type="CDD" id="cd16439">
    <property type="entry name" value="beta_Kdo_transferase_KpsC_2"/>
    <property type="match status" value="1"/>
</dbReference>
<evidence type="ECO:0000313" key="1">
    <source>
        <dbReference type="EMBL" id="MBS4241050.1"/>
    </source>
</evidence>
<dbReference type="Pfam" id="PF05159">
    <property type="entry name" value="Capsule_synth"/>
    <property type="match status" value="1"/>
</dbReference>
<name>A0ABS5P2X9_9BACT</name>
<evidence type="ECO:0000313" key="2">
    <source>
        <dbReference type="Proteomes" id="UP000811399"/>
    </source>
</evidence>
<proteinExistence type="predicted"/>
<dbReference type="Gene3D" id="3.40.50.12580">
    <property type="match status" value="1"/>
</dbReference>
<comment type="caution">
    <text evidence="1">The sequence shown here is derived from an EMBL/GenBank/DDBJ whole genome shotgun (WGS) entry which is preliminary data.</text>
</comment>
<reference evidence="1 2" key="1">
    <citation type="journal article" date="2021" name="Syst. Appl. Microbiol.">
        <title>nCampylobacter vulpis sp. nov. isolated from wild red foxes.</title>
        <authorList>
            <person name="Parisi A."/>
            <person name="Chiara M."/>
            <person name="Caffara M."/>
            <person name="Mion D."/>
            <person name="Miller W.G."/>
            <person name="Caruso M."/>
            <person name="Manzari C."/>
            <person name="Florio D."/>
            <person name="Capozzi L."/>
            <person name="D'Erchia A.M."/>
            <person name="Manzulli V."/>
            <person name="Zanoni R.G."/>
        </authorList>
    </citation>
    <scope>NUCLEOTIDE SEQUENCE [LARGE SCALE GENOMIC DNA]</scope>
    <source>
        <strain evidence="1 2">52/13</strain>
    </source>
</reference>
<dbReference type="Proteomes" id="UP000811399">
    <property type="component" value="Unassembled WGS sequence"/>
</dbReference>
<dbReference type="InterPro" id="IPR043148">
    <property type="entry name" value="TagF_C"/>
</dbReference>
<dbReference type="InterPro" id="IPR007833">
    <property type="entry name" value="Capsule_polysaccharide_synth"/>
</dbReference>
<dbReference type="EMBL" id="VJYU01000011">
    <property type="protein sequence ID" value="MBS4241050.1"/>
    <property type="molecule type" value="Genomic_DNA"/>
</dbReference>
<gene>
    <name evidence="1" type="ORF">CVU5213_04845</name>
</gene>
<sequence length="370" mass="42777">MRENFSNHRLFFLGFTLWKRSFVKAFFKAKSMHFLNSLRELEKFKLSDDDVFLIWGKRLEKEDLKTQIAKQNANLKPKICFVEDGFIRSVSLGSDLTRPFSLVVDSKGLYIDASTPSDLEELLQNHSFDEGLLKRAKDLIDKLRLYKISKYNTLKHENLHFKAKEGQKIILIPAQVEDDASMLLGSGGLDTLQFIQKVREENPNAHLVFKPHPDVLSGNRKGLKDEKTILRICDEMLRHSSIHSAIEASDEVHTITSTAGFDALLRGKKVVAYGTPFYAGWGLSEDKVEIKRRTRKLSIEELVAGVLILYPLYLHPKTRNLCEVELSLEIITQMQKAYFSKFYIKWGIDSRNYALRKLRRTWETMKGFKK</sequence>
<accession>A0ABS5P2X9</accession>
<organism evidence="1 2">
    <name type="scientific">Campylobacter vulpis</name>
    <dbReference type="NCBI Taxonomy" id="1655500"/>
    <lineage>
        <taxon>Bacteria</taxon>
        <taxon>Pseudomonadati</taxon>
        <taxon>Campylobacterota</taxon>
        <taxon>Epsilonproteobacteria</taxon>
        <taxon>Campylobacterales</taxon>
        <taxon>Campylobacteraceae</taxon>
        <taxon>Campylobacter</taxon>
    </lineage>
</organism>